<dbReference type="SFLD" id="SFLDG00358">
    <property type="entry name" value="Main_(cytGST)"/>
    <property type="match status" value="1"/>
</dbReference>
<dbReference type="SFLD" id="SFLDS00019">
    <property type="entry name" value="Glutathione_Transferase_(cytos"/>
    <property type="match status" value="1"/>
</dbReference>
<dbReference type="Gene3D" id="3.40.30.10">
    <property type="entry name" value="Glutaredoxin"/>
    <property type="match status" value="1"/>
</dbReference>
<dbReference type="GO" id="GO:0004364">
    <property type="term" value="F:glutathione transferase activity"/>
    <property type="evidence" value="ECO:0007669"/>
    <property type="project" value="TreeGrafter"/>
</dbReference>
<dbReference type="Gene3D" id="1.20.1050.10">
    <property type="match status" value="1"/>
</dbReference>
<dbReference type="KEGG" id="dpo:4804585"/>
<feature type="domain" description="GST C-terminal" evidence="2">
    <location>
        <begin position="120"/>
        <end position="247"/>
    </location>
</feature>
<dbReference type="CDD" id="cd03045">
    <property type="entry name" value="GST_N_Delta_Epsilon"/>
    <property type="match status" value="1"/>
</dbReference>
<proteinExistence type="predicted"/>
<dbReference type="RefSeq" id="XP_001361122.2">
    <property type="nucleotide sequence ID" value="XM_001361085.5"/>
</dbReference>
<dbReference type="SUPFAM" id="SSF52833">
    <property type="entry name" value="Thioredoxin-like"/>
    <property type="match status" value="1"/>
</dbReference>
<dbReference type="GO" id="GO:0006749">
    <property type="term" value="P:glutathione metabolic process"/>
    <property type="evidence" value="ECO:0007669"/>
    <property type="project" value="TreeGrafter"/>
</dbReference>
<dbReference type="InterPro" id="IPR004045">
    <property type="entry name" value="Glutathione_S-Trfase_N"/>
</dbReference>
<evidence type="ECO:0000313" key="4">
    <source>
        <dbReference type="RefSeq" id="XP_001361122.2"/>
    </source>
</evidence>
<accession>A0A6I8UUI3</accession>
<name>A0A6I8UUI3_DROPS</name>
<dbReference type="InterPro" id="IPR036282">
    <property type="entry name" value="Glutathione-S-Trfase_C_sf"/>
</dbReference>
<gene>
    <name evidence="4" type="primary">GstE13</name>
</gene>
<dbReference type="FunFam" id="3.40.30.10:FF:000208">
    <property type="entry name" value="glutathione S-transferase 1"/>
    <property type="match status" value="1"/>
</dbReference>
<dbReference type="InParanoid" id="A0A6I8UUI3"/>
<dbReference type="Proteomes" id="UP000001819">
    <property type="component" value="Chromosome 3"/>
</dbReference>
<organism evidence="3 4">
    <name type="scientific">Drosophila pseudoobscura pseudoobscura</name>
    <name type="common">Fruit fly</name>
    <dbReference type="NCBI Taxonomy" id="46245"/>
    <lineage>
        <taxon>Eukaryota</taxon>
        <taxon>Metazoa</taxon>
        <taxon>Ecdysozoa</taxon>
        <taxon>Arthropoda</taxon>
        <taxon>Hexapoda</taxon>
        <taxon>Insecta</taxon>
        <taxon>Pterygota</taxon>
        <taxon>Neoptera</taxon>
        <taxon>Endopterygota</taxon>
        <taxon>Diptera</taxon>
        <taxon>Brachycera</taxon>
        <taxon>Muscomorpha</taxon>
        <taxon>Ephydroidea</taxon>
        <taxon>Drosophilidae</taxon>
        <taxon>Drosophila</taxon>
        <taxon>Sophophora</taxon>
    </lineage>
</organism>
<dbReference type="PROSITE" id="PS50404">
    <property type="entry name" value="GST_NTER"/>
    <property type="match status" value="1"/>
</dbReference>
<evidence type="ECO:0000259" key="1">
    <source>
        <dbReference type="PROSITE" id="PS50404"/>
    </source>
</evidence>
<dbReference type="CDD" id="cd03177">
    <property type="entry name" value="GST_C_Delta_Epsilon"/>
    <property type="match status" value="1"/>
</dbReference>
<dbReference type="PROSITE" id="PS50405">
    <property type="entry name" value="GST_CTER"/>
    <property type="match status" value="1"/>
</dbReference>
<dbReference type="SFLD" id="SFLDG01153">
    <property type="entry name" value="Main.4:_Theta-like"/>
    <property type="match status" value="1"/>
</dbReference>
<reference evidence="4" key="2">
    <citation type="submission" date="2025-08" db="UniProtKB">
        <authorList>
            <consortium name="RefSeq"/>
        </authorList>
    </citation>
    <scope>IDENTIFICATION</scope>
    <source>
        <strain evidence="4">MV-25-SWS-2005</strain>
        <tissue evidence="4">Whole body</tissue>
    </source>
</reference>
<sequence>MSNNCQNAKCRLRSKIAQKQHNSSVLAYYKMSRPTLYYALFSPPARACIITAKLIGLDLELKPVDFSKKEHCSEEFLKLNPQHQIPVFVDTDGEVYVDSHAIICFMVGKYAKDDQLYPKDLKKRAHVDHRLHYENGVLFQVIIYGGEAELNQRSLTLCHNAYADLEHFLLKGNFAAGNDLSVADVSIHTTLVTLELLIPPDPDRYPQITAWLKRMNLLIPDNEEMNLKGAEALNARIRSCMAENKTK</sequence>
<evidence type="ECO:0000313" key="3">
    <source>
        <dbReference type="Proteomes" id="UP000001819"/>
    </source>
</evidence>
<feature type="domain" description="GST N-terminal" evidence="1">
    <location>
        <begin position="32"/>
        <end position="114"/>
    </location>
</feature>
<dbReference type="Pfam" id="PF13417">
    <property type="entry name" value="GST_N_3"/>
    <property type="match status" value="1"/>
</dbReference>
<dbReference type="FunCoup" id="A0A6I8UUI3">
    <property type="interactions" value="201"/>
</dbReference>
<dbReference type="InterPro" id="IPR040079">
    <property type="entry name" value="Glutathione_S-Trfase"/>
</dbReference>
<dbReference type="InterPro" id="IPR010987">
    <property type="entry name" value="Glutathione-S-Trfase_C-like"/>
</dbReference>
<dbReference type="SUPFAM" id="SSF47616">
    <property type="entry name" value="GST C-terminal domain-like"/>
    <property type="match status" value="1"/>
</dbReference>
<dbReference type="PANTHER" id="PTHR43969:SF8">
    <property type="entry name" value="GLUTATHIONE S TRANSFERASE E13, ISOFORM A-RELATED"/>
    <property type="match status" value="1"/>
</dbReference>
<dbReference type="PANTHER" id="PTHR43969">
    <property type="entry name" value="GLUTATHIONE S TRANSFERASE D10, ISOFORM A-RELATED"/>
    <property type="match status" value="1"/>
</dbReference>
<keyword evidence="3" id="KW-1185">Reference proteome</keyword>
<reference evidence="3" key="1">
    <citation type="submission" date="2024-06" db="UniProtKB">
        <authorList>
            <consortium name="RefSeq"/>
        </authorList>
    </citation>
    <scope>NUCLEOTIDE SEQUENCE [LARGE SCALE GENOMIC DNA]</scope>
    <source>
        <strain evidence="3">MV2-25</strain>
    </source>
</reference>
<dbReference type="FunFam" id="1.20.1050.10:FF:000007">
    <property type="entry name" value="Glutathione S-transferase 1-1"/>
    <property type="match status" value="1"/>
</dbReference>
<dbReference type="AlphaFoldDB" id="A0A6I8UUI3"/>
<protein>
    <submittedName>
        <fullName evidence="4">Glutathione S-transferase 1 isoform X1</fullName>
    </submittedName>
</protein>
<evidence type="ECO:0000259" key="2">
    <source>
        <dbReference type="PROSITE" id="PS50405"/>
    </source>
</evidence>
<dbReference type="InterPro" id="IPR036249">
    <property type="entry name" value="Thioredoxin-like_sf"/>
</dbReference>